<keyword evidence="1" id="KW-0812">Transmembrane</keyword>
<dbReference type="WBParaSite" id="MBELARI_LOCUS12682">
    <property type="protein sequence ID" value="MBELARI_LOCUS12682"/>
    <property type="gene ID" value="MBELARI_LOCUS12682"/>
</dbReference>
<protein>
    <submittedName>
        <fullName evidence="3">Uncharacterized protein</fullName>
    </submittedName>
</protein>
<proteinExistence type="predicted"/>
<keyword evidence="1" id="KW-0472">Membrane</keyword>
<evidence type="ECO:0000313" key="2">
    <source>
        <dbReference type="Proteomes" id="UP000887575"/>
    </source>
</evidence>
<feature type="transmembrane region" description="Helical" evidence="1">
    <location>
        <begin position="207"/>
        <end position="234"/>
    </location>
</feature>
<feature type="transmembrane region" description="Helical" evidence="1">
    <location>
        <begin position="26"/>
        <end position="45"/>
    </location>
</feature>
<keyword evidence="2" id="KW-1185">Reference proteome</keyword>
<organism evidence="2 3">
    <name type="scientific">Mesorhabditis belari</name>
    <dbReference type="NCBI Taxonomy" id="2138241"/>
    <lineage>
        <taxon>Eukaryota</taxon>
        <taxon>Metazoa</taxon>
        <taxon>Ecdysozoa</taxon>
        <taxon>Nematoda</taxon>
        <taxon>Chromadorea</taxon>
        <taxon>Rhabditida</taxon>
        <taxon>Rhabditina</taxon>
        <taxon>Rhabditomorpha</taxon>
        <taxon>Rhabditoidea</taxon>
        <taxon>Rhabditidae</taxon>
        <taxon>Mesorhabditinae</taxon>
        <taxon>Mesorhabditis</taxon>
    </lineage>
</organism>
<feature type="transmembrane region" description="Helical" evidence="1">
    <location>
        <begin position="176"/>
        <end position="201"/>
    </location>
</feature>
<name>A0AAF3EFB4_9BILA</name>
<keyword evidence="1" id="KW-1133">Transmembrane helix</keyword>
<feature type="transmembrane region" description="Helical" evidence="1">
    <location>
        <begin position="132"/>
        <end position="155"/>
    </location>
</feature>
<evidence type="ECO:0000313" key="3">
    <source>
        <dbReference type="WBParaSite" id="MBELARI_LOCUS12682"/>
    </source>
</evidence>
<dbReference type="AlphaFoldDB" id="A0AAF3EFB4"/>
<reference evidence="3" key="1">
    <citation type="submission" date="2024-02" db="UniProtKB">
        <authorList>
            <consortium name="WormBaseParasite"/>
        </authorList>
    </citation>
    <scope>IDENTIFICATION</scope>
</reference>
<accession>A0AAF3EFB4</accession>
<dbReference type="Proteomes" id="UP000887575">
    <property type="component" value="Unassembled WGS sequence"/>
</dbReference>
<feature type="transmembrane region" description="Helical" evidence="1">
    <location>
        <begin position="66"/>
        <end position="91"/>
    </location>
</feature>
<evidence type="ECO:0000256" key="1">
    <source>
        <dbReference type="SAM" id="Phobius"/>
    </source>
</evidence>
<sequence>MFLSTFETALFIYIAFTKSPESMRGYRIHIVDSLILFCLSVINDFRANILCFKYRFEKLVLGKLKIVYDYAVRLVSAVLFFGIHVVVYLLIYNCLVPFEQGFLMERKSLFLSVTFHPNVLRNAFSLAYSAPLIPLAILYVSAFLFYIFGTYWLLWRSKKSMIRSSRKVLLTQRTSFQMLLIQSISTLGFGLFPTAFFLLLLLTVKPIFALCCNYSFVIFGVPYGNIYPIVMLLTTRPYLEYVKRSLSKSLCSQSIHVQTVATSLVK</sequence>